<evidence type="ECO:0000313" key="1">
    <source>
        <dbReference type="EMBL" id="PNR42164.1"/>
    </source>
</evidence>
<gene>
    <name evidence="1" type="ORF">PHYPA_016993</name>
</gene>
<dbReference type="EnsemblPlants" id="Pp3c13_4860V3.1">
    <property type="protein sequence ID" value="Pp3c13_4860V3.1"/>
    <property type="gene ID" value="Pp3c13_4860"/>
</dbReference>
<organism evidence="1">
    <name type="scientific">Physcomitrium patens</name>
    <name type="common">Spreading-leaved earth moss</name>
    <name type="synonym">Physcomitrella patens</name>
    <dbReference type="NCBI Taxonomy" id="3218"/>
    <lineage>
        <taxon>Eukaryota</taxon>
        <taxon>Viridiplantae</taxon>
        <taxon>Streptophyta</taxon>
        <taxon>Embryophyta</taxon>
        <taxon>Bryophyta</taxon>
        <taxon>Bryophytina</taxon>
        <taxon>Bryopsida</taxon>
        <taxon>Funariidae</taxon>
        <taxon>Funariales</taxon>
        <taxon>Funariaceae</taxon>
        <taxon>Physcomitrium</taxon>
    </lineage>
</organism>
<dbReference type="EMBL" id="ABEU02000013">
    <property type="protein sequence ID" value="PNR42164.1"/>
    <property type="molecule type" value="Genomic_DNA"/>
</dbReference>
<reference evidence="2" key="3">
    <citation type="submission" date="2020-12" db="UniProtKB">
        <authorList>
            <consortium name="EnsemblPlants"/>
        </authorList>
    </citation>
    <scope>IDENTIFICATION</scope>
</reference>
<keyword evidence="3" id="KW-1185">Reference proteome</keyword>
<reference evidence="1 3" key="2">
    <citation type="journal article" date="2018" name="Plant J.">
        <title>The Physcomitrella patens chromosome-scale assembly reveals moss genome structure and evolution.</title>
        <authorList>
            <person name="Lang D."/>
            <person name="Ullrich K.K."/>
            <person name="Murat F."/>
            <person name="Fuchs J."/>
            <person name="Jenkins J."/>
            <person name="Haas F.B."/>
            <person name="Piednoel M."/>
            <person name="Gundlach H."/>
            <person name="Van Bel M."/>
            <person name="Meyberg R."/>
            <person name="Vives C."/>
            <person name="Morata J."/>
            <person name="Symeonidi A."/>
            <person name="Hiss M."/>
            <person name="Muchero W."/>
            <person name="Kamisugi Y."/>
            <person name="Saleh O."/>
            <person name="Blanc G."/>
            <person name="Decker E.L."/>
            <person name="van Gessel N."/>
            <person name="Grimwood J."/>
            <person name="Hayes R.D."/>
            <person name="Graham S.W."/>
            <person name="Gunter L.E."/>
            <person name="McDaniel S.F."/>
            <person name="Hoernstein S.N.W."/>
            <person name="Larsson A."/>
            <person name="Li F.W."/>
            <person name="Perroud P.F."/>
            <person name="Phillips J."/>
            <person name="Ranjan P."/>
            <person name="Rokshar D.S."/>
            <person name="Rothfels C.J."/>
            <person name="Schneider L."/>
            <person name="Shu S."/>
            <person name="Stevenson D.W."/>
            <person name="Thummler F."/>
            <person name="Tillich M."/>
            <person name="Villarreal Aguilar J.C."/>
            <person name="Widiez T."/>
            <person name="Wong G.K."/>
            <person name="Wymore A."/>
            <person name="Zhang Y."/>
            <person name="Zimmer A.D."/>
            <person name="Quatrano R.S."/>
            <person name="Mayer K.F.X."/>
            <person name="Goodstein D."/>
            <person name="Casacuberta J.M."/>
            <person name="Vandepoele K."/>
            <person name="Reski R."/>
            <person name="Cuming A.C."/>
            <person name="Tuskan G.A."/>
            <person name="Maumus F."/>
            <person name="Salse J."/>
            <person name="Schmutz J."/>
            <person name="Rensing S.A."/>
        </authorList>
    </citation>
    <scope>NUCLEOTIDE SEQUENCE [LARGE SCALE GENOMIC DNA]</scope>
    <source>
        <strain evidence="2 3">cv. Gransden 2004</strain>
    </source>
</reference>
<evidence type="ECO:0000313" key="3">
    <source>
        <dbReference type="Proteomes" id="UP000006727"/>
    </source>
</evidence>
<accession>A0A2K1JKT3</accession>
<dbReference type="Gramene" id="Pp3c13_4860V3.1">
    <property type="protein sequence ID" value="Pp3c13_4860V3.1"/>
    <property type="gene ID" value="Pp3c13_4860"/>
</dbReference>
<reference evidence="1 3" key="1">
    <citation type="journal article" date="2008" name="Science">
        <title>The Physcomitrella genome reveals evolutionary insights into the conquest of land by plants.</title>
        <authorList>
            <person name="Rensing S."/>
            <person name="Lang D."/>
            <person name="Zimmer A."/>
            <person name="Terry A."/>
            <person name="Salamov A."/>
            <person name="Shapiro H."/>
            <person name="Nishiyama T."/>
            <person name="Perroud P.-F."/>
            <person name="Lindquist E."/>
            <person name="Kamisugi Y."/>
            <person name="Tanahashi T."/>
            <person name="Sakakibara K."/>
            <person name="Fujita T."/>
            <person name="Oishi K."/>
            <person name="Shin-I T."/>
            <person name="Kuroki Y."/>
            <person name="Toyoda A."/>
            <person name="Suzuki Y."/>
            <person name="Hashimoto A."/>
            <person name="Yamaguchi K."/>
            <person name="Sugano A."/>
            <person name="Kohara Y."/>
            <person name="Fujiyama A."/>
            <person name="Anterola A."/>
            <person name="Aoki S."/>
            <person name="Ashton N."/>
            <person name="Barbazuk W.B."/>
            <person name="Barker E."/>
            <person name="Bennetzen J."/>
            <person name="Bezanilla M."/>
            <person name="Blankenship R."/>
            <person name="Cho S.H."/>
            <person name="Dutcher S."/>
            <person name="Estelle M."/>
            <person name="Fawcett J.A."/>
            <person name="Gundlach H."/>
            <person name="Hanada K."/>
            <person name="Heyl A."/>
            <person name="Hicks K.A."/>
            <person name="Hugh J."/>
            <person name="Lohr M."/>
            <person name="Mayer K."/>
            <person name="Melkozernov A."/>
            <person name="Murata T."/>
            <person name="Nelson D."/>
            <person name="Pils B."/>
            <person name="Prigge M."/>
            <person name="Reiss B."/>
            <person name="Renner T."/>
            <person name="Rombauts S."/>
            <person name="Rushton P."/>
            <person name="Sanderfoot A."/>
            <person name="Schween G."/>
            <person name="Shiu S.-H."/>
            <person name="Stueber K."/>
            <person name="Theodoulou F.L."/>
            <person name="Tu H."/>
            <person name="Van de Peer Y."/>
            <person name="Verrier P.J."/>
            <person name="Waters E."/>
            <person name="Wood A."/>
            <person name="Yang L."/>
            <person name="Cove D."/>
            <person name="Cuming A."/>
            <person name="Hasebe M."/>
            <person name="Lucas S."/>
            <person name="Mishler D.B."/>
            <person name="Reski R."/>
            <person name="Grigoriev I."/>
            <person name="Quatrano R.S."/>
            <person name="Boore J.L."/>
        </authorList>
    </citation>
    <scope>NUCLEOTIDE SEQUENCE [LARGE SCALE GENOMIC DNA]</scope>
    <source>
        <strain evidence="2 3">cv. Gransden 2004</strain>
    </source>
</reference>
<evidence type="ECO:0000313" key="2">
    <source>
        <dbReference type="EnsemblPlants" id="Pp3c13_4860V3.1"/>
    </source>
</evidence>
<sequence>MTNIICNGFLPTCSGGRRFQAENLEKRWKKVNDMPARRFKAPLARREYSFSVLTHGREERFLLVSPRYCVEETETRVGYRRSRHIGANGHNGKRDKHMLNCQLLHVGSQHDDKKTDWGN</sequence>
<name>A0A2K1JKT3_PHYPA</name>
<protein>
    <submittedName>
        <fullName evidence="1 2">Uncharacterized protein</fullName>
    </submittedName>
</protein>
<dbReference type="AlphaFoldDB" id="A0A2K1JKT3"/>
<proteinExistence type="predicted"/>
<dbReference type="InParanoid" id="A0A2K1JKT3"/>
<dbReference type="Proteomes" id="UP000006727">
    <property type="component" value="Chromosome 13"/>
</dbReference>
<dbReference type="PaxDb" id="3218-PP1S133_73V6.1"/>